<proteinExistence type="predicted"/>
<dbReference type="RefSeq" id="WP_119062141.1">
    <property type="nucleotide sequence ID" value="NZ_QXDF01000002.1"/>
</dbReference>
<dbReference type="OrthoDB" id="5720311at2"/>
<accession>A0A397PE48</accession>
<dbReference type="InterPro" id="IPR044855">
    <property type="entry name" value="CoA-Trfase_III_dom3_sf"/>
</dbReference>
<evidence type="ECO:0000256" key="1">
    <source>
        <dbReference type="ARBA" id="ARBA00022679"/>
    </source>
</evidence>
<dbReference type="Gene3D" id="3.40.50.10540">
    <property type="entry name" value="Crotonobetainyl-coa:carnitine coa-transferase, domain 1"/>
    <property type="match status" value="1"/>
</dbReference>
<keyword evidence="3" id="KW-1185">Reference proteome</keyword>
<dbReference type="PANTHER" id="PTHR48207:SF3">
    <property type="entry name" value="SUCCINATE--HYDROXYMETHYLGLUTARATE COA-TRANSFERASE"/>
    <property type="match status" value="1"/>
</dbReference>
<reference evidence="2 3" key="1">
    <citation type="submission" date="2018-08" db="EMBL/GenBank/DDBJ databases">
        <title>Genomic Encyclopedia of Archaeal and Bacterial Type Strains, Phase II (KMG-II): from individual species to whole genera.</title>
        <authorList>
            <person name="Goeker M."/>
        </authorList>
    </citation>
    <scope>NUCLEOTIDE SEQUENCE [LARGE SCALE GENOMIC DNA]</scope>
    <source>
        <strain evidence="2 3">DSM 5002</strain>
    </source>
</reference>
<gene>
    <name evidence="2" type="ORF">BXY53_2354</name>
</gene>
<dbReference type="SUPFAM" id="SSF89796">
    <property type="entry name" value="CoA-transferase family III (CaiB/BaiF)"/>
    <property type="match status" value="1"/>
</dbReference>
<dbReference type="PANTHER" id="PTHR48207">
    <property type="entry name" value="SUCCINATE--HYDROXYMETHYLGLUTARATE COA-TRANSFERASE"/>
    <property type="match status" value="1"/>
</dbReference>
<evidence type="ECO:0000313" key="2">
    <source>
        <dbReference type="EMBL" id="RIA47786.1"/>
    </source>
</evidence>
<dbReference type="InterPro" id="IPR003673">
    <property type="entry name" value="CoA-Trfase_fam_III"/>
</dbReference>
<dbReference type="GO" id="GO:0008410">
    <property type="term" value="F:CoA-transferase activity"/>
    <property type="evidence" value="ECO:0007669"/>
    <property type="project" value="TreeGrafter"/>
</dbReference>
<dbReference type="AlphaFoldDB" id="A0A397PE48"/>
<sequence length="421" mass="45189">MSQSATPPEAQTAPGPLAGLRVLDLTRILAGPTCTQLLGDLGAEVIKIERPGKGDDTRGWGPPFLDGEDGTESAYYLCTNRNKRSVAIDIATEEGQRLIKDLAARSDILCENFKVGGLARYGLDYESLSAINPGLIYCSITGFGQTGPYRHRVGYDFLIQGMGGICSITGFPDEDGGRPTKVGVGIADVMTGMYATTAVLSALHARQQSGKGQYIDLALYDSQIAWLINQGLAYLVSGENPERLGNGHPHIVPYDTFPASDGHFIIAVGNDGQFARLCEVLGRPDWAEDPRFAKNVDRVRNRKTLMPLIEEITATRPSGEWIAALEDVSVPCGPVNTLSEVFSDPQTLAREMRITMSHEKAPGGAVDLIGNPVKMSETPVTYRHAPPLLGEHTDEVLRNTLGLDDQQIAALRASGAIGSGD</sequence>
<dbReference type="InterPro" id="IPR023606">
    <property type="entry name" value="CoA-Trfase_III_dom_1_sf"/>
</dbReference>
<keyword evidence="1 2" id="KW-0808">Transferase</keyword>
<dbReference type="EMBL" id="QXDF01000002">
    <property type="protein sequence ID" value="RIA47786.1"/>
    <property type="molecule type" value="Genomic_DNA"/>
</dbReference>
<comment type="caution">
    <text evidence="2">The sequence shown here is derived from an EMBL/GenBank/DDBJ whole genome shotgun (WGS) entry which is preliminary data.</text>
</comment>
<organism evidence="2 3">
    <name type="scientific">Dichotomicrobium thermohalophilum</name>
    <dbReference type="NCBI Taxonomy" id="933063"/>
    <lineage>
        <taxon>Bacteria</taxon>
        <taxon>Pseudomonadati</taxon>
        <taxon>Pseudomonadota</taxon>
        <taxon>Alphaproteobacteria</taxon>
        <taxon>Hyphomicrobiales</taxon>
        <taxon>Hyphomicrobiaceae</taxon>
        <taxon>Dichotomicrobium</taxon>
    </lineage>
</organism>
<dbReference type="InterPro" id="IPR050483">
    <property type="entry name" value="CoA-transferase_III_domain"/>
</dbReference>
<name>A0A397PE48_9HYPH</name>
<evidence type="ECO:0000313" key="3">
    <source>
        <dbReference type="Proteomes" id="UP000266273"/>
    </source>
</evidence>
<protein>
    <submittedName>
        <fullName evidence="2">Crotonobetainyl-CoA:carnitine CoA-transferase CaiB-like acyl-CoA transferase</fullName>
    </submittedName>
</protein>
<dbReference type="Proteomes" id="UP000266273">
    <property type="component" value="Unassembled WGS sequence"/>
</dbReference>
<dbReference type="Gene3D" id="3.30.1540.10">
    <property type="entry name" value="formyl-coa transferase, domain 3"/>
    <property type="match status" value="1"/>
</dbReference>
<dbReference type="Pfam" id="PF02515">
    <property type="entry name" value="CoA_transf_3"/>
    <property type="match status" value="1"/>
</dbReference>